<gene>
    <name evidence="7" type="ORF">SAMN05216215_103655</name>
</gene>
<keyword evidence="1" id="KW-0678">Repressor</keyword>
<evidence type="ECO:0000256" key="4">
    <source>
        <dbReference type="ARBA" id="ARBA00023163"/>
    </source>
</evidence>
<dbReference type="InterPro" id="IPR036271">
    <property type="entry name" value="Tet_transcr_reg_TetR-rel_C_sf"/>
</dbReference>
<evidence type="ECO:0000313" key="7">
    <source>
        <dbReference type="EMBL" id="SDY82736.1"/>
    </source>
</evidence>
<dbReference type="AlphaFoldDB" id="A0A1H3N1L4"/>
<evidence type="ECO:0000313" key="8">
    <source>
        <dbReference type="Proteomes" id="UP000199529"/>
    </source>
</evidence>
<dbReference type="Pfam" id="PF00440">
    <property type="entry name" value="TetR_N"/>
    <property type="match status" value="1"/>
</dbReference>
<keyword evidence="8" id="KW-1185">Reference proteome</keyword>
<dbReference type="STRING" id="418495.SAMN05216215_103655"/>
<dbReference type="EMBL" id="FNOK01000036">
    <property type="protein sequence ID" value="SDY82736.1"/>
    <property type="molecule type" value="Genomic_DNA"/>
</dbReference>
<evidence type="ECO:0000256" key="1">
    <source>
        <dbReference type="ARBA" id="ARBA00022491"/>
    </source>
</evidence>
<proteinExistence type="predicted"/>
<dbReference type="GO" id="GO:0003700">
    <property type="term" value="F:DNA-binding transcription factor activity"/>
    <property type="evidence" value="ECO:0007669"/>
    <property type="project" value="TreeGrafter"/>
</dbReference>
<name>A0A1H3N1L4_9PSEU</name>
<dbReference type="RefSeq" id="WP_093272065.1">
    <property type="nucleotide sequence ID" value="NZ_FNOK01000036.1"/>
</dbReference>
<reference evidence="8" key="1">
    <citation type="submission" date="2016-10" db="EMBL/GenBank/DDBJ databases">
        <authorList>
            <person name="Varghese N."/>
            <person name="Submissions S."/>
        </authorList>
    </citation>
    <scope>NUCLEOTIDE SEQUENCE [LARGE SCALE GENOMIC DNA]</scope>
    <source>
        <strain evidence="8">CGMCC 4.3530</strain>
    </source>
</reference>
<keyword evidence="2" id="KW-0805">Transcription regulation</keyword>
<dbReference type="Pfam" id="PF13977">
    <property type="entry name" value="TetR_C_6"/>
    <property type="match status" value="1"/>
</dbReference>
<dbReference type="Gene3D" id="1.10.357.10">
    <property type="entry name" value="Tetracycline Repressor, domain 2"/>
    <property type="match status" value="1"/>
</dbReference>
<dbReference type="SUPFAM" id="SSF46689">
    <property type="entry name" value="Homeodomain-like"/>
    <property type="match status" value="1"/>
</dbReference>
<dbReference type="GO" id="GO:0000976">
    <property type="term" value="F:transcription cis-regulatory region binding"/>
    <property type="evidence" value="ECO:0007669"/>
    <property type="project" value="TreeGrafter"/>
</dbReference>
<feature type="domain" description="HTH tetR-type" evidence="6">
    <location>
        <begin position="8"/>
        <end position="68"/>
    </location>
</feature>
<evidence type="ECO:0000256" key="3">
    <source>
        <dbReference type="ARBA" id="ARBA00023125"/>
    </source>
</evidence>
<dbReference type="SUPFAM" id="SSF48498">
    <property type="entry name" value="Tetracyclin repressor-like, C-terminal domain"/>
    <property type="match status" value="1"/>
</dbReference>
<evidence type="ECO:0000256" key="2">
    <source>
        <dbReference type="ARBA" id="ARBA00023015"/>
    </source>
</evidence>
<accession>A0A1H3N1L4</accession>
<dbReference type="PANTHER" id="PTHR30055">
    <property type="entry name" value="HTH-TYPE TRANSCRIPTIONAL REGULATOR RUTR"/>
    <property type="match status" value="1"/>
</dbReference>
<dbReference type="OrthoDB" id="9816296at2"/>
<dbReference type="PANTHER" id="PTHR30055:SF223">
    <property type="entry name" value="HTH-TYPE TRANSCRIPTIONAL REGULATOR UIDR"/>
    <property type="match status" value="1"/>
</dbReference>
<feature type="DNA-binding region" description="H-T-H motif" evidence="5">
    <location>
        <begin position="31"/>
        <end position="50"/>
    </location>
</feature>
<dbReference type="InterPro" id="IPR001647">
    <property type="entry name" value="HTH_TetR"/>
</dbReference>
<organism evidence="7 8">
    <name type="scientific">Saccharopolyspora shandongensis</name>
    <dbReference type="NCBI Taxonomy" id="418495"/>
    <lineage>
        <taxon>Bacteria</taxon>
        <taxon>Bacillati</taxon>
        <taxon>Actinomycetota</taxon>
        <taxon>Actinomycetes</taxon>
        <taxon>Pseudonocardiales</taxon>
        <taxon>Pseudonocardiaceae</taxon>
        <taxon>Saccharopolyspora</taxon>
    </lineage>
</organism>
<keyword evidence="3 5" id="KW-0238">DNA-binding</keyword>
<dbReference type="Proteomes" id="UP000199529">
    <property type="component" value="Unassembled WGS sequence"/>
</dbReference>
<evidence type="ECO:0000256" key="5">
    <source>
        <dbReference type="PROSITE-ProRule" id="PRU00335"/>
    </source>
</evidence>
<dbReference type="InterPro" id="IPR050109">
    <property type="entry name" value="HTH-type_TetR-like_transc_reg"/>
</dbReference>
<sequence length="200" mass="21844">MPKTVDHDQRRAQIAEGLVRVAAREGLHAVTMRSVAAEAGVSLRLVQYYFQTKAQLMHDVLRHLERQSQERWAARLERMPSPPSGRAFVEAFLAEALPTDEESRAFHLVGASYAVLAMTDPELADQPFVAGLNHLEAQLADALRKAQTDGELSGDRDASVEAARLIALNHGLGTAVLVGQRTGEDAEAVLRCHVDELFAA</sequence>
<keyword evidence="4" id="KW-0804">Transcription</keyword>
<dbReference type="InterPro" id="IPR039538">
    <property type="entry name" value="BetI_C"/>
</dbReference>
<protein>
    <submittedName>
        <fullName evidence="7">Transcriptional regulator, TetR family</fullName>
    </submittedName>
</protein>
<dbReference type="InterPro" id="IPR009057">
    <property type="entry name" value="Homeodomain-like_sf"/>
</dbReference>
<dbReference type="PROSITE" id="PS50977">
    <property type="entry name" value="HTH_TETR_2"/>
    <property type="match status" value="1"/>
</dbReference>
<evidence type="ECO:0000259" key="6">
    <source>
        <dbReference type="PROSITE" id="PS50977"/>
    </source>
</evidence>